<evidence type="ECO:0000313" key="2">
    <source>
        <dbReference type="EMBL" id="OGD25052.1"/>
    </source>
</evidence>
<protein>
    <submittedName>
        <fullName evidence="2">Uncharacterized protein</fullName>
    </submittedName>
</protein>
<gene>
    <name evidence="2" type="ORF">A2819_00880</name>
</gene>
<comment type="caution">
    <text evidence="2">The sequence shown here is derived from an EMBL/GenBank/DDBJ whole genome shotgun (WGS) entry which is preliminary data.</text>
</comment>
<name>A0A1F5B337_9BACT</name>
<reference evidence="2 3" key="1">
    <citation type="journal article" date="2016" name="Nat. Commun.">
        <title>Thousands of microbial genomes shed light on interconnected biogeochemical processes in an aquifer system.</title>
        <authorList>
            <person name="Anantharaman K."/>
            <person name="Brown C.T."/>
            <person name="Hug L.A."/>
            <person name="Sharon I."/>
            <person name="Castelle C.J."/>
            <person name="Probst A.J."/>
            <person name="Thomas B.C."/>
            <person name="Singh A."/>
            <person name="Wilkins M.J."/>
            <person name="Karaoz U."/>
            <person name="Brodie E.L."/>
            <person name="Williams K.H."/>
            <person name="Hubbard S.S."/>
            <person name="Banfield J.F."/>
        </authorList>
    </citation>
    <scope>NUCLEOTIDE SEQUENCE [LARGE SCALE GENOMIC DNA]</scope>
</reference>
<dbReference type="AlphaFoldDB" id="A0A1F5B337"/>
<evidence type="ECO:0000313" key="3">
    <source>
        <dbReference type="Proteomes" id="UP000176431"/>
    </source>
</evidence>
<evidence type="ECO:0000256" key="1">
    <source>
        <dbReference type="SAM" id="Coils"/>
    </source>
</evidence>
<keyword evidence="1" id="KW-0175">Coiled coil</keyword>
<organism evidence="2 3">
    <name type="scientific">Candidatus Azambacteria bacterium RIFCSPHIGHO2_01_FULL_40_24</name>
    <dbReference type="NCBI Taxonomy" id="1797301"/>
    <lineage>
        <taxon>Bacteria</taxon>
        <taxon>Candidatus Azamiibacteriota</taxon>
    </lineage>
</organism>
<dbReference type="EMBL" id="MEYK01000025">
    <property type="protein sequence ID" value="OGD25052.1"/>
    <property type="molecule type" value="Genomic_DNA"/>
</dbReference>
<accession>A0A1F5B337</accession>
<feature type="coiled-coil region" evidence="1">
    <location>
        <begin position="419"/>
        <end position="446"/>
    </location>
</feature>
<sequence length="520" mass="56849">MKISFFKKTILALTISSLIFSGFGIIFAPKAVAQAGPNTPGAAVGQALAKGTACFLATKLESFAAGLASRTIAKAEDAVNAVLGPLWVPVSIVAGGAAAVGMSVETSNALIQSKNCVRDVVAKMILDWIVDETIGWIQGEGQPKYITNWDTFLSDAFNVGVGEIINESNLAGLCKPFSLQVRLSLLPVSRFQNRISCTLDDIVANINDFYNDFRNGGWIAYEASWRPENNYYGTLYMTMDEAMTAGARQKEIAEKETAQGFKPVKKCVRTGRTDLNDPRTEKCLEYEIVTPAPIVGHLTARVAAVDIDWAMNVQSWTAALTNAVINRVIKEGIGLMKKSTAPQTSSGNNYDPYAGYDPALLAKRQERDRIKNEYQNYLAYFEAILTNKKAALASEEQLAVILNGLKTRSCQPLVFDADIAAAQNEIARLTNEVADYQNIVNETKTNITEANNISDNFRDREMTILMQARDAFLVKYESLIAEISSGLETTKQSSLEEAQAKQNELSLAQSRLNLCVLTTP</sequence>
<proteinExistence type="predicted"/>
<dbReference type="Proteomes" id="UP000176431">
    <property type="component" value="Unassembled WGS sequence"/>
</dbReference>